<dbReference type="SUPFAM" id="SSF74650">
    <property type="entry name" value="Galactose mutarotase-like"/>
    <property type="match status" value="1"/>
</dbReference>
<dbReference type="Pfam" id="PF09261">
    <property type="entry name" value="Alpha-mann_mid"/>
    <property type="match status" value="1"/>
</dbReference>
<dbReference type="EMBL" id="CP071446">
    <property type="protein sequence ID" value="QTA37883.1"/>
    <property type="molecule type" value="Genomic_DNA"/>
</dbReference>
<gene>
    <name evidence="6" type="ORF">JYK00_09215</name>
</gene>
<keyword evidence="4" id="KW-0326">Glycosidase</keyword>
<dbReference type="SUPFAM" id="SSF88713">
    <property type="entry name" value="Glycoside hydrolase/deacetylase"/>
    <property type="match status" value="1"/>
</dbReference>
<dbReference type="InterPro" id="IPR028995">
    <property type="entry name" value="Glyco_hydro_57/38_cen_sf"/>
</dbReference>
<feature type="domain" description="Glycoside hydrolase family 38 central" evidence="5">
    <location>
        <begin position="529"/>
        <end position="605"/>
    </location>
</feature>
<dbReference type="SMART" id="SM00872">
    <property type="entry name" value="Alpha-mann_mid"/>
    <property type="match status" value="1"/>
</dbReference>
<dbReference type="PANTHER" id="PTHR46017:SF1">
    <property type="entry name" value="ALPHA-MANNOSIDASE 2C1"/>
    <property type="match status" value="1"/>
</dbReference>
<dbReference type="CDD" id="cd10789">
    <property type="entry name" value="GH38N_AMII_ER_cytosolic"/>
    <property type="match status" value="1"/>
</dbReference>
<dbReference type="Pfam" id="PF17677">
    <property type="entry name" value="Glyco_hydro38C2"/>
    <property type="match status" value="1"/>
</dbReference>
<dbReference type="InterPro" id="IPR041147">
    <property type="entry name" value="GH38_C"/>
</dbReference>
<dbReference type="Pfam" id="PF01074">
    <property type="entry name" value="Glyco_hydro_38N"/>
    <property type="match status" value="1"/>
</dbReference>
<dbReference type="InterPro" id="IPR037094">
    <property type="entry name" value="Glyco_hydro_38_cen_sf"/>
</dbReference>
<dbReference type="RefSeq" id="WP_207566604.1">
    <property type="nucleotide sequence ID" value="NZ_CP071446.1"/>
</dbReference>
<dbReference type="InterPro" id="IPR000602">
    <property type="entry name" value="Glyco_hydro_38_N"/>
</dbReference>
<dbReference type="InterPro" id="IPR011682">
    <property type="entry name" value="Glyco_hydro_38_C"/>
</dbReference>
<proteinExistence type="inferred from homology"/>
<reference evidence="6 7" key="1">
    <citation type="submission" date="2021-03" db="EMBL/GenBank/DDBJ databases">
        <title>Thermosipho ferrireducens sp.nov., an anaerobic thermophilic iron-reducing bacterium isolated from a deep-sea hydrothermal sulfide deposits.</title>
        <authorList>
            <person name="Zeng X."/>
            <person name="Chen Y."/>
            <person name="Shao Z."/>
        </authorList>
    </citation>
    <scope>NUCLEOTIDE SEQUENCE [LARGE SCALE GENOMIC DNA]</scope>
    <source>
        <strain evidence="6 7">JL129W03</strain>
    </source>
</reference>
<evidence type="ECO:0000259" key="5">
    <source>
        <dbReference type="SMART" id="SM00872"/>
    </source>
</evidence>
<comment type="similarity">
    <text evidence="1">Belongs to the glycosyl hydrolase 38 family.</text>
</comment>
<dbReference type="InterPro" id="IPR011330">
    <property type="entry name" value="Glyco_hydro/deAcase_b/a-brl"/>
</dbReference>
<dbReference type="InterPro" id="IPR011013">
    <property type="entry name" value="Gal_mutarotase_sf_dom"/>
</dbReference>
<evidence type="ECO:0000313" key="6">
    <source>
        <dbReference type="EMBL" id="QTA37883.1"/>
    </source>
</evidence>
<evidence type="ECO:0000256" key="1">
    <source>
        <dbReference type="ARBA" id="ARBA00009792"/>
    </source>
</evidence>
<keyword evidence="3" id="KW-0378">Hydrolase</keyword>
<dbReference type="Proteomes" id="UP000671862">
    <property type="component" value="Chromosome"/>
</dbReference>
<dbReference type="SUPFAM" id="SSF88688">
    <property type="entry name" value="Families 57/38 glycoside transferase middle domain"/>
    <property type="match status" value="1"/>
</dbReference>
<evidence type="ECO:0000313" key="7">
    <source>
        <dbReference type="Proteomes" id="UP000671862"/>
    </source>
</evidence>
<sequence>MYSNKTQLVSRFKHMLYEIYPYVVRKLEVIPEWLFERSSERMPPLGFTSKIRVGSFWNPEPSPVWFSQKIFIPEIRLNERIYLNLWFGGESLVFIDNVAFGEINEYHKELDISPFADGKWHTISVQVVPRGLFGKFSEKTTVEISEIKVIDEEIYKAFIEIKNAIEVLQVTKDNILEEKLANLIDNVFSMMDLPGDTKQYISAISENLLLKNSLENLWEKPRFFKKENSIITNQQRETILNALTYLKREIKVLQKEFKVSGEVNVVGHAHLDYAWLWPIEETKRKEARTFVNAIRLAKKYPEFVFVQSSAQMYADIKENYPEIFKEIKAMVKDGKWEIIGGMWVESDCNIPHVESLIRQFLYGQKFFENEFGKRSNVCWLPDVFGFSWILPQVLKQAGISYFFTIKLTWNEKNTFPYDLCLWRGIDGSKVIYHSFYNKGRGYGGILGPEDIYNVWNACRNKSLINKTLFTFGYSDGGGGPTDEMCENYQILKQYPGLPELKMQPVRVFFESIENVKKDLPVWDGELYLEYHRGTYTSQARIKALHKRAEDELYKAEFMSILAFKDYEYPERDLEQNWKKLLRNEFHDILPGSCIETVKKDAENELENVIKNASFIVKKASGKLVTEKEKGITLLNISSYSQPVIFESNMEKVFFDDKGEKSISQKTYDGKNIYWIENNVEPFSILELKEEHVALKKSPKERIGFFDSHGIFLENEYLKVTINEDGSLNIFDKQFSRNVLDGNGNRLVLYRDIPSAWDAWDIDYHYEKFGEFLKAQNIEIVENGPVRAVVKVSYKIRSTSIIQYYILSKASRRLDIKTVVDWHMRRTMLRAIFPVNVLARYAKYDLSAGYIERSTFQNTDYEKARFEVPAHRWVSISESGYTFSLLNNGKYGHSCKNNIIGLTLLRSPVYPDFYADEGRHEFTYSVFSYGSSEILPTVMEAEKLNKPLMIFKGFFDKSIFPFLKISSQSLKVIGMKRAEKERAIIIRMVEVSGSRGISKISLNNSVKEVWECNILEDKIKKLDVKNGEVKIQYEPFKIYTLMFK</sequence>
<organism evidence="6 7">
    <name type="scientific">Thermosipho ferrireducens</name>
    <dbReference type="NCBI Taxonomy" id="2571116"/>
    <lineage>
        <taxon>Bacteria</taxon>
        <taxon>Thermotogati</taxon>
        <taxon>Thermotogota</taxon>
        <taxon>Thermotogae</taxon>
        <taxon>Thermotogales</taxon>
        <taxon>Fervidobacteriaceae</taxon>
        <taxon>Thermosipho</taxon>
    </lineage>
</organism>
<dbReference type="Gene3D" id="2.60.40.2220">
    <property type="match status" value="1"/>
</dbReference>
<dbReference type="Gene3D" id="3.20.110.10">
    <property type="entry name" value="Glycoside hydrolase 38, N terminal domain"/>
    <property type="match status" value="1"/>
</dbReference>
<accession>A0ABX7S7J0</accession>
<keyword evidence="2" id="KW-0479">Metal-binding</keyword>
<protein>
    <submittedName>
        <fullName evidence="6">Alpha-mannosidase</fullName>
    </submittedName>
</protein>
<dbReference type="Gene3D" id="1.20.1270.50">
    <property type="entry name" value="Glycoside hydrolase family 38, central domain"/>
    <property type="match status" value="1"/>
</dbReference>
<name>A0ABX7S7J0_9BACT</name>
<evidence type="ECO:0000256" key="4">
    <source>
        <dbReference type="ARBA" id="ARBA00023295"/>
    </source>
</evidence>
<dbReference type="Pfam" id="PF07748">
    <property type="entry name" value="Glyco_hydro_38C"/>
    <property type="match status" value="1"/>
</dbReference>
<dbReference type="InterPro" id="IPR027291">
    <property type="entry name" value="Glyco_hydro_38_N_sf"/>
</dbReference>
<dbReference type="Gene3D" id="2.70.98.30">
    <property type="entry name" value="Golgi alpha-mannosidase II, domain 4"/>
    <property type="match status" value="1"/>
</dbReference>
<dbReference type="PANTHER" id="PTHR46017">
    <property type="entry name" value="ALPHA-MANNOSIDASE 2C1"/>
    <property type="match status" value="1"/>
</dbReference>
<evidence type="ECO:0000256" key="3">
    <source>
        <dbReference type="ARBA" id="ARBA00022801"/>
    </source>
</evidence>
<keyword evidence="7" id="KW-1185">Reference proteome</keyword>
<evidence type="ECO:0000256" key="2">
    <source>
        <dbReference type="ARBA" id="ARBA00022723"/>
    </source>
</evidence>
<dbReference type="InterPro" id="IPR015341">
    <property type="entry name" value="Glyco_hydro_38_cen"/>
</dbReference>